<dbReference type="Proteomes" id="UP000807306">
    <property type="component" value="Unassembled WGS sequence"/>
</dbReference>
<evidence type="ECO:0000256" key="1">
    <source>
        <dbReference type="ARBA" id="ARBA00009995"/>
    </source>
</evidence>
<proteinExistence type="inferred from homology"/>
<dbReference type="GO" id="GO:0080044">
    <property type="term" value="F:quercetin 7-O-glucosyltransferase activity"/>
    <property type="evidence" value="ECO:0007669"/>
    <property type="project" value="TreeGrafter"/>
</dbReference>
<dbReference type="Pfam" id="PF00201">
    <property type="entry name" value="UDPGT"/>
    <property type="match status" value="1"/>
</dbReference>
<dbReference type="OrthoDB" id="5835829at2759"/>
<comment type="caution">
    <text evidence="3">The sequence shown here is derived from an EMBL/GenBank/DDBJ whole genome shotgun (WGS) entry which is preliminary data.</text>
</comment>
<dbReference type="PANTHER" id="PTHR11926:SF774">
    <property type="entry name" value="UDP-GLYCOSYLTRANSFERASE 85A1-RELATED"/>
    <property type="match status" value="1"/>
</dbReference>
<sequence length="527" mass="58515">MVKDLIKTQDTAHFLFGIVCLWGHMRPMLAMAFNLLEMYPQLYITSLIPQPFLDYAHSDIASFGPKEDTLHRFRLVPLGTKGVNPKDFVTQVNSFIEELPLYLANLSIQTQATQDGDVSEGFAQPPTLAIADLLYAAWTRVIKEVANDATNAFSHIPTLAFSPTPAAWCLRRATAKGGSRFKALVADPSNAGRPEEELLEQAYTFTNGELVHVVGTEPMYDYELQPQLGSIPFNPQFTRIVQEASGQLKECLGLILCTSSDLEPGVKQELEKQIGGICLQVGPQFPERLWMGKEDQGTNAGALTEEDEEVMSFLDVAEKRFGSKSVLYISFGSTYSPSKRPDLLEVLVQSLLTVEPPLPFVFATATTGYLISDALRHRVKNSGGRGMFAKFAPQQRLLQHSATGWFLTHGGSNSVSESILNKIPMILWPCMTDQPIAASILTLNFQVAFELIQVRTGPSVSRPTYRGPTPLGTHEAILEEMADVWARLRGSEGRQMRDRMELLHEKLKLSWSSGEANADMIKLSQWF</sequence>
<keyword evidence="4" id="KW-1185">Reference proteome</keyword>
<dbReference type="AlphaFoldDB" id="A0A9P6EFH2"/>
<protein>
    <recommendedName>
        <fullName evidence="5">UDP-Glycosyltransferase/glycogen phosphorylase</fullName>
    </recommendedName>
</protein>
<comment type="similarity">
    <text evidence="1">Belongs to the UDP-glycosyltransferase family.</text>
</comment>
<name>A0A9P6EFH2_9AGAR</name>
<reference evidence="3" key="1">
    <citation type="submission" date="2020-11" db="EMBL/GenBank/DDBJ databases">
        <authorList>
            <consortium name="DOE Joint Genome Institute"/>
            <person name="Ahrendt S."/>
            <person name="Riley R."/>
            <person name="Andreopoulos W."/>
            <person name="Labutti K."/>
            <person name="Pangilinan J."/>
            <person name="Ruiz-Duenas F.J."/>
            <person name="Barrasa J.M."/>
            <person name="Sanchez-Garcia M."/>
            <person name="Camarero S."/>
            <person name="Miyauchi S."/>
            <person name="Serrano A."/>
            <person name="Linde D."/>
            <person name="Babiker R."/>
            <person name="Drula E."/>
            <person name="Ayuso-Fernandez I."/>
            <person name="Pacheco R."/>
            <person name="Padilla G."/>
            <person name="Ferreira P."/>
            <person name="Barriuso J."/>
            <person name="Kellner H."/>
            <person name="Castanera R."/>
            <person name="Alfaro M."/>
            <person name="Ramirez L."/>
            <person name="Pisabarro A.G."/>
            <person name="Kuo A."/>
            <person name="Tritt A."/>
            <person name="Lipzen A."/>
            <person name="He G."/>
            <person name="Yan M."/>
            <person name="Ng V."/>
            <person name="Cullen D."/>
            <person name="Martin F."/>
            <person name="Rosso M.-N."/>
            <person name="Henrissat B."/>
            <person name="Hibbett D."/>
            <person name="Martinez A.T."/>
            <person name="Grigoriev I.V."/>
        </authorList>
    </citation>
    <scope>NUCLEOTIDE SEQUENCE</scope>
    <source>
        <strain evidence="3">CBS 506.95</strain>
    </source>
</reference>
<evidence type="ECO:0000256" key="2">
    <source>
        <dbReference type="ARBA" id="ARBA00022679"/>
    </source>
</evidence>
<organism evidence="3 4">
    <name type="scientific">Crepidotus variabilis</name>
    <dbReference type="NCBI Taxonomy" id="179855"/>
    <lineage>
        <taxon>Eukaryota</taxon>
        <taxon>Fungi</taxon>
        <taxon>Dikarya</taxon>
        <taxon>Basidiomycota</taxon>
        <taxon>Agaricomycotina</taxon>
        <taxon>Agaricomycetes</taxon>
        <taxon>Agaricomycetidae</taxon>
        <taxon>Agaricales</taxon>
        <taxon>Agaricineae</taxon>
        <taxon>Crepidotaceae</taxon>
        <taxon>Crepidotus</taxon>
    </lineage>
</organism>
<evidence type="ECO:0000313" key="4">
    <source>
        <dbReference type="Proteomes" id="UP000807306"/>
    </source>
</evidence>
<keyword evidence="2" id="KW-0808">Transferase</keyword>
<dbReference type="Gene3D" id="3.40.50.2000">
    <property type="entry name" value="Glycogen Phosphorylase B"/>
    <property type="match status" value="2"/>
</dbReference>
<dbReference type="GO" id="GO:0080043">
    <property type="term" value="F:quercetin 3-O-glucosyltransferase activity"/>
    <property type="evidence" value="ECO:0007669"/>
    <property type="project" value="TreeGrafter"/>
</dbReference>
<dbReference type="PANTHER" id="PTHR11926">
    <property type="entry name" value="GLUCOSYL/GLUCURONOSYL TRANSFERASES"/>
    <property type="match status" value="1"/>
</dbReference>
<dbReference type="SUPFAM" id="SSF53756">
    <property type="entry name" value="UDP-Glycosyltransferase/glycogen phosphorylase"/>
    <property type="match status" value="1"/>
</dbReference>
<dbReference type="EMBL" id="MU157857">
    <property type="protein sequence ID" value="KAF9527938.1"/>
    <property type="molecule type" value="Genomic_DNA"/>
</dbReference>
<evidence type="ECO:0000313" key="3">
    <source>
        <dbReference type="EMBL" id="KAF9527938.1"/>
    </source>
</evidence>
<dbReference type="InterPro" id="IPR002213">
    <property type="entry name" value="UDP_glucos_trans"/>
</dbReference>
<gene>
    <name evidence="3" type="ORF">CPB83DRAFT_855468</name>
</gene>
<evidence type="ECO:0008006" key="5">
    <source>
        <dbReference type="Google" id="ProtNLM"/>
    </source>
</evidence>
<accession>A0A9P6EFH2</accession>